<feature type="compositionally biased region" description="Low complexity" evidence="1">
    <location>
        <begin position="19"/>
        <end position="30"/>
    </location>
</feature>
<sequence length="172" mass="19362">MGDLSCEITNEPQEGVLIAPPSSETSPPSAATEALVEPHKEQLTCSSLVEVEVLPEFPQVKRRMSVFEEEMLGVLKMIAHKINRKPPSKPTFEDCIKKLNELGWPKDDPLQLVALTIFCDKNDNYRELWMKLDPDVCANWNIVLCRDEHRNRVTAFGTGTALELPVPKLEPP</sequence>
<evidence type="ECO:0000256" key="1">
    <source>
        <dbReference type="SAM" id="MobiDB-lite"/>
    </source>
</evidence>
<reference evidence="2" key="1">
    <citation type="submission" date="2023-04" db="EMBL/GenBank/DDBJ databases">
        <authorList>
            <person name="Vijverberg K."/>
            <person name="Xiong W."/>
            <person name="Schranz E."/>
        </authorList>
    </citation>
    <scope>NUCLEOTIDE SEQUENCE</scope>
</reference>
<dbReference type="Proteomes" id="UP001177003">
    <property type="component" value="Chromosome 7"/>
</dbReference>
<proteinExistence type="predicted"/>
<dbReference type="AlphaFoldDB" id="A0AA35ZJF0"/>
<feature type="region of interest" description="Disordered" evidence="1">
    <location>
        <begin position="1"/>
        <end position="30"/>
    </location>
</feature>
<evidence type="ECO:0000313" key="3">
    <source>
        <dbReference type="Proteomes" id="UP001177003"/>
    </source>
</evidence>
<organism evidence="2 3">
    <name type="scientific">Lactuca saligna</name>
    <name type="common">Willowleaf lettuce</name>
    <dbReference type="NCBI Taxonomy" id="75948"/>
    <lineage>
        <taxon>Eukaryota</taxon>
        <taxon>Viridiplantae</taxon>
        <taxon>Streptophyta</taxon>
        <taxon>Embryophyta</taxon>
        <taxon>Tracheophyta</taxon>
        <taxon>Spermatophyta</taxon>
        <taxon>Magnoliopsida</taxon>
        <taxon>eudicotyledons</taxon>
        <taxon>Gunneridae</taxon>
        <taxon>Pentapetalae</taxon>
        <taxon>asterids</taxon>
        <taxon>campanulids</taxon>
        <taxon>Asterales</taxon>
        <taxon>Asteraceae</taxon>
        <taxon>Cichorioideae</taxon>
        <taxon>Cichorieae</taxon>
        <taxon>Lactucinae</taxon>
        <taxon>Lactuca</taxon>
    </lineage>
</organism>
<dbReference type="EMBL" id="OX465083">
    <property type="protein sequence ID" value="CAI9293736.1"/>
    <property type="molecule type" value="Genomic_DNA"/>
</dbReference>
<gene>
    <name evidence="2" type="ORF">LSALG_LOCUS32752</name>
</gene>
<name>A0AA35ZJF0_LACSI</name>
<protein>
    <submittedName>
        <fullName evidence="2">Uncharacterized protein</fullName>
    </submittedName>
</protein>
<accession>A0AA35ZJF0</accession>
<evidence type="ECO:0000313" key="2">
    <source>
        <dbReference type="EMBL" id="CAI9293736.1"/>
    </source>
</evidence>
<keyword evidence="3" id="KW-1185">Reference proteome</keyword>